<proteinExistence type="predicted"/>
<evidence type="ECO:0000313" key="2">
    <source>
        <dbReference type="Proteomes" id="UP000828390"/>
    </source>
</evidence>
<name>A0A9D4DMV1_DREPO</name>
<organism evidence="1 2">
    <name type="scientific">Dreissena polymorpha</name>
    <name type="common">Zebra mussel</name>
    <name type="synonym">Mytilus polymorpha</name>
    <dbReference type="NCBI Taxonomy" id="45954"/>
    <lineage>
        <taxon>Eukaryota</taxon>
        <taxon>Metazoa</taxon>
        <taxon>Spiralia</taxon>
        <taxon>Lophotrochozoa</taxon>
        <taxon>Mollusca</taxon>
        <taxon>Bivalvia</taxon>
        <taxon>Autobranchia</taxon>
        <taxon>Heteroconchia</taxon>
        <taxon>Euheterodonta</taxon>
        <taxon>Imparidentia</taxon>
        <taxon>Neoheterodontei</taxon>
        <taxon>Myida</taxon>
        <taxon>Dreissenoidea</taxon>
        <taxon>Dreissenidae</taxon>
        <taxon>Dreissena</taxon>
    </lineage>
</organism>
<dbReference type="EMBL" id="JAIWYP010000010">
    <property type="protein sequence ID" value="KAH3751576.1"/>
    <property type="molecule type" value="Genomic_DNA"/>
</dbReference>
<gene>
    <name evidence="1" type="ORF">DPMN_186143</name>
</gene>
<protein>
    <submittedName>
        <fullName evidence="1">Uncharacterized protein</fullName>
    </submittedName>
</protein>
<dbReference type="Proteomes" id="UP000828390">
    <property type="component" value="Unassembled WGS sequence"/>
</dbReference>
<evidence type="ECO:0000313" key="1">
    <source>
        <dbReference type="EMBL" id="KAH3751576.1"/>
    </source>
</evidence>
<reference evidence="1" key="2">
    <citation type="submission" date="2020-11" db="EMBL/GenBank/DDBJ databases">
        <authorList>
            <person name="McCartney M.A."/>
            <person name="Auch B."/>
            <person name="Kono T."/>
            <person name="Mallez S."/>
            <person name="Becker A."/>
            <person name="Gohl D.M."/>
            <person name="Silverstein K.A.T."/>
            <person name="Koren S."/>
            <person name="Bechman K.B."/>
            <person name="Herman A."/>
            <person name="Abrahante J.E."/>
            <person name="Garbe J."/>
        </authorList>
    </citation>
    <scope>NUCLEOTIDE SEQUENCE</scope>
    <source>
        <strain evidence="1">Duluth1</strain>
        <tissue evidence="1">Whole animal</tissue>
    </source>
</reference>
<comment type="caution">
    <text evidence="1">The sequence shown here is derived from an EMBL/GenBank/DDBJ whole genome shotgun (WGS) entry which is preliminary data.</text>
</comment>
<keyword evidence="2" id="KW-1185">Reference proteome</keyword>
<accession>A0A9D4DMV1</accession>
<dbReference type="AlphaFoldDB" id="A0A9D4DMV1"/>
<sequence>MDGTVSIFEQESFPLHPVPSGSPVARPDSVAAQTGQLRDRVIVMATGVLQVSP</sequence>
<reference evidence="1" key="1">
    <citation type="journal article" date="2019" name="bioRxiv">
        <title>The Genome of the Zebra Mussel, Dreissena polymorpha: A Resource for Invasive Species Research.</title>
        <authorList>
            <person name="McCartney M.A."/>
            <person name="Auch B."/>
            <person name="Kono T."/>
            <person name="Mallez S."/>
            <person name="Zhang Y."/>
            <person name="Obille A."/>
            <person name="Becker A."/>
            <person name="Abrahante J.E."/>
            <person name="Garbe J."/>
            <person name="Badalamenti J.P."/>
            <person name="Herman A."/>
            <person name="Mangelson H."/>
            <person name="Liachko I."/>
            <person name="Sullivan S."/>
            <person name="Sone E.D."/>
            <person name="Koren S."/>
            <person name="Silverstein K.A.T."/>
            <person name="Beckman K.B."/>
            <person name="Gohl D.M."/>
        </authorList>
    </citation>
    <scope>NUCLEOTIDE SEQUENCE</scope>
    <source>
        <strain evidence="1">Duluth1</strain>
        <tissue evidence="1">Whole animal</tissue>
    </source>
</reference>